<keyword evidence="2" id="KW-1185">Reference proteome</keyword>
<name>A0A9Q3K476_9BASI</name>
<reference evidence="1" key="1">
    <citation type="submission" date="2021-03" db="EMBL/GenBank/DDBJ databases">
        <title>Draft genome sequence of rust myrtle Austropuccinia psidii MF-1, a brazilian biotype.</title>
        <authorList>
            <person name="Quecine M.C."/>
            <person name="Pachon D.M.R."/>
            <person name="Bonatelli M.L."/>
            <person name="Correr F.H."/>
            <person name="Franceschini L.M."/>
            <person name="Leite T.F."/>
            <person name="Margarido G.R.A."/>
            <person name="Almeida C.A."/>
            <person name="Ferrarezi J.A."/>
            <person name="Labate C.A."/>
        </authorList>
    </citation>
    <scope>NUCLEOTIDE SEQUENCE</scope>
    <source>
        <strain evidence="1">MF-1</strain>
    </source>
</reference>
<proteinExistence type="predicted"/>
<dbReference type="AlphaFoldDB" id="A0A9Q3K476"/>
<dbReference type="Proteomes" id="UP000765509">
    <property type="component" value="Unassembled WGS sequence"/>
</dbReference>
<organism evidence="1 2">
    <name type="scientific">Austropuccinia psidii MF-1</name>
    <dbReference type="NCBI Taxonomy" id="1389203"/>
    <lineage>
        <taxon>Eukaryota</taxon>
        <taxon>Fungi</taxon>
        <taxon>Dikarya</taxon>
        <taxon>Basidiomycota</taxon>
        <taxon>Pucciniomycotina</taxon>
        <taxon>Pucciniomycetes</taxon>
        <taxon>Pucciniales</taxon>
        <taxon>Sphaerophragmiaceae</taxon>
        <taxon>Austropuccinia</taxon>
    </lineage>
</organism>
<sequence>MSQSSVQTQEQLDDFKRLNEILQRNSILKEGTIKGIQESCAQSSKASGETKKRLNQVFEEHHHCKRDRDCLDEDINKFFNVYQKMKPQPQGNYLNEPYNQEDIKPNSLLVNKERLPSQYQDGDNMSYCVNL</sequence>
<gene>
    <name evidence="1" type="ORF">O181_114328</name>
</gene>
<evidence type="ECO:0000313" key="1">
    <source>
        <dbReference type="EMBL" id="MBW0574613.1"/>
    </source>
</evidence>
<dbReference type="EMBL" id="AVOT02094549">
    <property type="protein sequence ID" value="MBW0574613.1"/>
    <property type="molecule type" value="Genomic_DNA"/>
</dbReference>
<evidence type="ECO:0000313" key="2">
    <source>
        <dbReference type="Proteomes" id="UP000765509"/>
    </source>
</evidence>
<comment type="caution">
    <text evidence="1">The sequence shown here is derived from an EMBL/GenBank/DDBJ whole genome shotgun (WGS) entry which is preliminary data.</text>
</comment>
<accession>A0A9Q3K476</accession>
<protein>
    <submittedName>
        <fullName evidence="1">Uncharacterized protein</fullName>
    </submittedName>
</protein>